<accession>A0A8E2EJ79</accession>
<reference evidence="2 3" key="1">
    <citation type="journal article" date="2016" name="Nat. Commun.">
        <title>Ectomycorrhizal ecology is imprinted in the genome of the dominant symbiotic fungus Cenococcum geophilum.</title>
        <authorList>
            <consortium name="DOE Joint Genome Institute"/>
            <person name="Peter M."/>
            <person name="Kohler A."/>
            <person name="Ohm R.A."/>
            <person name="Kuo A."/>
            <person name="Krutzmann J."/>
            <person name="Morin E."/>
            <person name="Arend M."/>
            <person name="Barry K.W."/>
            <person name="Binder M."/>
            <person name="Choi C."/>
            <person name="Clum A."/>
            <person name="Copeland A."/>
            <person name="Grisel N."/>
            <person name="Haridas S."/>
            <person name="Kipfer T."/>
            <person name="LaButti K."/>
            <person name="Lindquist E."/>
            <person name="Lipzen A."/>
            <person name="Maire R."/>
            <person name="Meier B."/>
            <person name="Mihaltcheva S."/>
            <person name="Molinier V."/>
            <person name="Murat C."/>
            <person name="Poggeler S."/>
            <person name="Quandt C.A."/>
            <person name="Sperisen C."/>
            <person name="Tritt A."/>
            <person name="Tisserant E."/>
            <person name="Crous P.W."/>
            <person name="Henrissat B."/>
            <person name="Nehls U."/>
            <person name="Egli S."/>
            <person name="Spatafora J.W."/>
            <person name="Grigoriev I.V."/>
            <person name="Martin F.M."/>
        </authorList>
    </citation>
    <scope>NUCLEOTIDE SEQUENCE [LARGE SCALE GENOMIC DNA]</scope>
    <source>
        <strain evidence="2 3">CBS 459.81</strain>
    </source>
</reference>
<keyword evidence="1" id="KW-0812">Transmembrane</keyword>
<feature type="transmembrane region" description="Helical" evidence="1">
    <location>
        <begin position="72"/>
        <end position="94"/>
    </location>
</feature>
<organism evidence="2 3">
    <name type="scientific">Lepidopterella palustris CBS 459.81</name>
    <dbReference type="NCBI Taxonomy" id="1314670"/>
    <lineage>
        <taxon>Eukaryota</taxon>
        <taxon>Fungi</taxon>
        <taxon>Dikarya</taxon>
        <taxon>Ascomycota</taxon>
        <taxon>Pezizomycotina</taxon>
        <taxon>Dothideomycetes</taxon>
        <taxon>Pleosporomycetidae</taxon>
        <taxon>Mytilinidiales</taxon>
        <taxon>Argynnaceae</taxon>
        <taxon>Lepidopterella</taxon>
    </lineage>
</organism>
<evidence type="ECO:0000313" key="2">
    <source>
        <dbReference type="EMBL" id="OCK84810.1"/>
    </source>
</evidence>
<dbReference type="AlphaFoldDB" id="A0A8E2EJ79"/>
<dbReference type="Proteomes" id="UP000250266">
    <property type="component" value="Unassembled WGS sequence"/>
</dbReference>
<keyword evidence="1" id="KW-1133">Transmembrane helix</keyword>
<gene>
    <name evidence="2" type="ORF">K432DRAFT_288118</name>
</gene>
<keyword evidence="1" id="KW-0472">Membrane</keyword>
<dbReference type="EMBL" id="KV744830">
    <property type="protein sequence ID" value="OCK84810.1"/>
    <property type="molecule type" value="Genomic_DNA"/>
</dbReference>
<name>A0A8E2EJ79_9PEZI</name>
<keyword evidence="3" id="KW-1185">Reference proteome</keyword>
<evidence type="ECO:0000313" key="3">
    <source>
        <dbReference type="Proteomes" id="UP000250266"/>
    </source>
</evidence>
<feature type="transmembrane region" description="Helical" evidence="1">
    <location>
        <begin position="37"/>
        <end position="60"/>
    </location>
</feature>
<feature type="transmembrane region" description="Helical" evidence="1">
    <location>
        <begin position="6"/>
        <end position="25"/>
    </location>
</feature>
<evidence type="ECO:0000256" key="1">
    <source>
        <dbReference type="SAM" id="Phobius"/>
    </source>
</evidence>
<sequence>MTYQVYLSVALTVVYYLVYPIVRLLQWILIALSPLWYCLQFLLLPLTHLGHVFLDIFLFPFQFQLLKRIETIYIYLGIAGLIGFMTGGILYLCFNFLSSALNIDPAAEEAQAKWRTAASYRAARRRKKMQSLDHLLGPTMIKEEGVQPQKGLLSQTIIEEEDSDF</sequence>
<protein>
    <submittedName>
        <fullName evidence="2">Uncharacterized protein</fullName>
    </submittedName>
</protein>
<dbReference type="OrthoDB" id="4502894at2759"/>
<proteinExistence type="predicted"/>